<gene>
    <name evidence="2" type="ORF">LBBP_04285</name>
</gene>
<accession>A0A0S2IXL2</accession>
<name>A0A0S2IXL2_LEPBO</name>
<reference evidence="2 3" key="1">
    <citation type="journal article" date="2015" name="PLoS Negl. Trop. Dis.">
        <title>Distribution of Plasmids in Distinct Leptospira Pathogenic Species.</title>
        <authorList>
            <person name="Wang Y."/>
            <person name="Zhuang X."/>
            <person name="Zhong Y."/>
            <person name="Zhang C."/>
            <person name="Zhang Y."/>
            <person name="Zeng L."/>
            <person name="Zhu Y."/>
            <person name="He P."/>
            <person name="Dong K."/>
            <person name="Pal U."/>
            <person name="Guo X."/>
            <person name="Qin J."/>
        </authorList>
    </citation>
    <scope>NUCLEOTIDE SEQUENCE [LARGE SCALE GENOMIC DNA]</scope>
    <source>
        <strain evidence="2 3">56604</strain>
    </source>
</reference>
<evidence type="ECO:0000313" key="3">
    <source>
        <dbReference type="Proteomes" id="UP000058857"/>
    </source>
</evidence>
<feature type="transmembrane region" description="Helical" evidence="1">
    <location>
        <begin position="30"/>
        <end position="46"/>
    </location>
</feature>
<dbReference type="PATRIC" id="fig|280505.15.peg.4171"/>
<evidence type="ECO:0000313" key="2">
    <source>
        <dbReference type="EMBL" id="ALO28399.1"/>
    </source>
</evidence>
<dbReference type="Proteomes" id="UP000058857">
    <property type="component" value="Chromosome 2"/>
</dbReference>
<proteinExistence type="predicted"/>
<sequence length="47" mass="5898">MEIQEMKQSLKINSVKNSWRKIYFHMAYKLKIKILIKILFYFIILYE</sequence>
<protein>
    <submittedName>
        <fullName evidence="2">Uncharacterized protein</fullName>
    </submittedName>
</protein>
<keyword evidence="1" id="KW-0472">Membrane</keyword>
<keyword evidence="1" id="KW-0812">Transmembrane</keyword>
<dbReference type="EMBL" id="CP012030">
    <property type="protein sequence ID" value="ALO28399.1"/>
    <property type="molecule type" value="Genomic_DNA"/>
</dbReference>
<keyword evidence="1" id="KW-1133">Transmembrane helix</keyword>
<dbReference type="AlphaFoldDB" id="A0A0S2IXL2"/>
<evidence type="ECO:0000256" key="1">
    <source>
        <dbReference type="SAM" id="Phobius"/>
    </source>
</evidence>
<organism evidence="2">
    <name type="scientific">Leptospira borgpetersenii serovar Ballum</name>
    <dbReference type="NCBI Taxonomy" id="280505"/>
    <lineage>
        <taxon>Bacteria</taxon>
        <taxon>Pseudomonadati</taxon>
        <taxon>Spirochaetota</taxon>
        <taxon>Spirochaetia</taxon>
        <taxon>Leptospirales</taxon>
        <taxon>Leptospiraceae</taxon>
        <taxon>Leptospira</taxon>
    </lineage>
</organism>